<evidence type="ECO:0000313" key="1">
    <source>
        <dbReference type="EMBL" id="MTV48987.1"/>
    </source>
</evidence>
<dbReference type="InterPro" id="IPR035205">
    <property type="entry name" value="DUF5320"/>
</dbReference>
<gene>
    <name evidence="1" type="ORF">GJ688_08340</name>
</gene>
<dbReference type="Pfam" id="PF17253">
    <property type="entry name" value="DUF5320"/>
    <property type="match status" value="1"/>
</dbReference>
<protein>
    <submittedName>
        <fullName evidence="1">Uncharacterized protein</fullName>
    </submittedName>
</protein>
<dbReference type="AlphaFoldDB" id="A0A6I3SKB2"/>
<reference evidence="1 2" key="1">
    <citation type="submission" date="2019-11" db="EMBL/GenBank/DDBJ databases">
        <title>Whole-genome sequence of a the green, strictly anaerobic photosynthetic bacterium Heliobacillus mobilis DSM 6151.</title>
        <authorList>
            <person name="Kyndt J.A."/>
            <person name="Meyer T.E."/>
        </authorList>
    </citation>
    <scope>NUCLEOTIDE SEQUENCE [LARGE SCALE GENOMIC DNA]</scope>
    <source>
        <strain evidence="1 2">DSM 6151</strain>
    </source>
</reference>
<keyword evidence="2" id="KW-1185">Reference proteome</keyword>
<evidence type="ECO:0000313" key="2">
    <source>
        <dbReference type="Proteomes" id="UP000430670"/>
    </source>
</evidence>
<dbReference type="Proteomes" id="UP000430670">
    <property type="component" value="Unassembled WGS sequence"/>
</dbReference>
<comment type="caution">
    <text evidence="1">The sequence shown here is derived from an EMBL/GenBank/DDBJ whole genome shotgun (WGS) entry which is preliminary data.</text>
</comment>
<name>A0A6I3SKB2_HELMO</name>
<proteinExistence type="predicted"/>
<sequence>MPGFNGAGPLGKGMMTGRGRGRCVMKWEDVPANLKSAFEDGKIAGRGLGTGTGFGGRGLGPMFRNCIDNLCQFGGQGLGRRNGRKGRQFF</sequence>
<accession>A0A6I3SKB2</accession>
<dbReference type="RefSeq" id="WP_155476079.1">
    <property type="nucleotide sequence ID" value="NZ_WNKU01000007.1"/>
</dbReference>
<organism evidence="1 2">
    <name type="scientific">Heliobacterium mobile</name>
    <name type="common">Heliobacillus mobilis</name>
    <dbReference type="NCBI Taxonomy" id="28064"/>
    <lineage>
        <taxon>Bacteria</taxon>
        <taxon>Bacillati</taxon>
        <taxon>Bacillota</taxon>
        <taxon>Clostridia</taxon>
        <taxon>Eubacteriales</taxon>
        <taxon>Heliobacteriaceae</taxon>
        <taxon>Heliobacterium</taxon>
    </lineage>
</organism>
<dbReference type="EMBL" id="WNKU01000007">
    <property type="protein sequence ID" value="MTV48987.1"/>
    <property type="molecule type" value="Genomic_DNA"/>
</dbReference>